<feature type="domain" description="Helicase C-terminal" evidence="17">
    <location>
        <begin position="472"/>
        <end position="632"/>
    </location>
</feature>
<evidence type="ECO:0000256" key="8">
    <source>
        <dbReference type="ARBA" id="ARBA00023125"/>
    </source>
</evidence>
<dbReference type="InterPro" id="IPR004609">
    <property type="entry name" value="ATP-dep_DNA_helicase_RecG"/>
</dbReference>
<dbReference type="Gene3D" id="2.40.50.140">
    <property type="entry name" value="Nucleic acid-binding proteins"/>
    <property type="match status" value="1"/>
</dbReference>
<keyword evidence="10 15" id="KW-0234">DNA repair</keyword>
<keyword evidence="8" id="KW-0238">DNA-binding</keyword>
<organism evidence="18 19">
    <name type="scientific">Flavobacterium terrigena</name>
    <dbReference type="NCBI Taxonomy" id="402734"/>
    <lineage>
        <taxon>Bacteria</taxon>
        <taxon>Pseudomonadati</taxon>
        <taxon>Bacteroidota</taxon>
        <taxon>Flavobacteriia</taxon>
        <taxon>Flavobacteriales</taxon>
        <taxon>Flavobacteriaceae</taxon>
        <taxon>Flavobacterium</taxon>
    </lineage>
</organism>
<dbReference type="STRING" id="402734.SAMN05660918_0590"/>
<dbReference type="Pfam" id="PF00270">
    <property type="entry name" value="DEAD"/>
    <property type="match status" value="1"/>
</dbReference>
<keyword evidence="5 15" id="KW-0378">Hydrolase</keyword>
<dbReference type="NCBIfam" id="TIGR00643">
    <property type="entry name" value="recG"/>
    <property type="match status" value="1"/>
</dbReference>
<evidence type="ECO:0000259" key="17">
    <source>
        <dbReference type="PROSITE" id="PS51194"/>
    </source>
</evidence>
<dbReference type="InterPro" id="IPR011545">
    <property type="entry name" value="DEAD/DEAH_box_helicase_dom"/>
</dbReference>
<evidence type="ECO:0000256" key="4">
    <source>
        <dbReference type="ARBA" id="ARBA00022763"/>
    </source>
</evidence>
<keyword evidence="9 15" id="KW-0233">DNA recombination</keyword>
<keyword evidence="7 15" id="KW-0067">ATP-binding</keyword>
<dbReference type="GO" id="GO:0043138">
    <property type="term" value="F:3'-5' DNA helicase activity"/>
    <property type="evidence" value="ECO:0007669"/>
    <property type="project" value="UniProtKB-EC"/>
</dbReference>
<evidence type="ECO:0000256" key="14">
    <source>
        <dbReference type="ARBA" id="ARBA00048988"/>
    </source>
</evidence>
<evidence type="ECO:0000256" key="6">
    <source>
        <dbReference type="ARBA" id="ARBA00022806"/>
    </source>
</evidence>
<dbReference type="SMART" id="SM00487">
    <property type="entry name" value="DEXDc"/>
    <property type="match status" value="1"/>
</dbReference>
<dbReference type="PANTHER" id="PTHR47964">
    <property type="entry name" value="ATP-DEPENDENT DNA HELICASE HOMOLOG RECG, CHLOROPLASTIC"/>
    <property type="match status" value="1"/>
</dbReference>
<dbReference type="NCBIfam" id="NF008165">
    <property type="entry name" value="PRK10917.1-3"/>
    <property type="match status" value="1"/>
</dbReference>
<dbReference type="GO" id="GO:0003677">
    <property type="term" value="F:DNA binding"/>
    <property type="evidence" value="ECO:0007669"/>
    <property type="project" value="UniProtKB-KW"/>
</dbReference>
<keyword evidence="6 15" id="KW-0347">Helicase</keyword>
<dbReference type="CDD" id="cd17992">
    <property type="entry name" value="DEXHc_RecG"/>
    <property type="match status" value="1"/>
</dbReference>
<dbReference type="NCBIfam" id="NF008168">
    <property type="entry name" value="PRK10917.2-2"/>
    <property type="match status" value="1"/>
</dbReference>
<evidence type="ECO:0000313" key="18">
    <source>
        <dbReference type="EMBL" id="SEI44094.1"/>
    </source>
</evidence>
<evidence type="ECO:0000256" key="7">
    <source>
        <dbReference type="ARBA" id="ARBA00022840"/>
    </source>
</evidence>
<keyword evidence="19" id="KW-1185">Reference proteome</keyword>
<dbReference type="Pfam" id="PF17191">
    <property type="entry name" value="RecG_wedge"/>
    <property type="match status" value="1"/>
</dbReference>
<evidence type="ECO:0000256" key="13">
    <source>
        <dbReference type="ARBA" id="ARBA00034808"/>
    </source>
</evidence>
<feature type="domain" description="Helicase ATP-binding" evidence="16">
    <location>
        <begin position="284"/>
        <end position="446"/>
    </location>
</feature>
<protein>
    <recommendedName>
        <fullName evidence="2 15">ATP-dependent DNA helicase RecG</fullName>
        <ecNumber evidence="13 15">5.6.2.4</ecNumber>
    </recommendedName>
</protein>
<dbReference type="PROSITE" id="PS51194">
    <property type="entry name" value="HELICASE_CTER"/>
    <property type="match status" value="1"/>
</dbReference>
<dbReference type="InterPro" id="IPR001650">
    <property type="entry name" value="Helicase_C-like"/>
</dbReference>
<dbReference type="GO" id="GO:0016887">
    <property type="term" value="F:ATP hydrolysis activity"/>
    <property type="evidence" value="ECO:0007669"/>
    <property type="project" value="RHEA"/>
</dbReference>
<accession>A0A1H6QT27</accession>
<dbReference type="SUPFAM" id="SSF52540">
    <property type="entry name" value="P-loop containing nucleoside triphosphate hydrolases"/>
    <property type="match status" value="2"/>
</dbReference>
<evidence type="ECO:0000256" key="5">
    <source>
        <dbReference type="ARBA" id="ARBA00022801"/>
    </source>
</evidence>
<dbReference type="AlphaFoldDB" id="A0A1H6QT27"/>
<keyword evidence="4 15" id="KW-0227">DNA damage</keyword>
<dbReference type="RefSeq" id="WP_091307624.1">
    <property type="nucleotide sequence ID" value="NZ_CBCSJU010000001.1"/>
</dbReference>
<keyword evidence="11" id="KW-0413">Isomerase</keyword>
<dbReference type="PANTHER" id="PTHR47964:SF1">
    <property type="entry name" value="ATP-DEPENDENT DNA HELICASE HOMOLOG RECG, CHLOROPLASTIC"/>
    <property type="match status" value="1"/>
</dbReference>
<sequence length="700" mass="80109">MNLLETPIEYLKGVGPQRGDLLRKEMNIHKYGDLINLYPNRYIDRTRYFKINQLVNSNSEVQIVGKVVHIKTIDQGKGKSRLVATFLDDTGQMELVWFQGQKWVKESLKLNTVYVIFGKVTQFGSVFNMAHPEMELLEEHKTALRSAMQPVYPSTEKLNNKGVTNKVINKMMMQLFSETHQLFSETLPASIMEELKLIPKKDALVNIHFPKNQELLAKAQFRLKFEELFFIQLQLITKNLIRKHKIKGFPFEIIGENFNDFYNNHLPFELTNAQKRVLKEIRNDLGSHAQMNRLLQGDVGSGKTIVALMCMLIAKDNGFQSCLMAPTEILANQHYNGISELAKDLNINIRILTGSTKIAQRRIIHEELENGTLDIIIGTHALLEDKVQFKNLGLAVIDEQHRFGVEQRSKLWTKSEIPPHVLVMTATPIPRTLAMSLYGDLDISVIDELPPGRKPIQTVHRFDSKRLVVWKFLKDEIAKGRQIYIVYPLIQESEKMDYKDLMDGYESISRDFPLPHYSISILHGKMKPADKDEEMKRFAEGKTNIMVATTVIEVGVNVPNASVMVIESAERFGLSQLHQLRGRVGRGAEQSYCILMTDYKLSEDSKTRMETMVRTNDGFEIAEVDLKLRGPGDIMGKQQSGVLNLQIADLVKDRDILQVARHLAVKLLKEDPSMNLPEHAKLKEVFLEISKKKSIWNYIS</sequence>
<name>A0A1H6QT27_9FLAO</name>
<evidence type="ECO:0000256" key="3">
    <source>
        <dbReference type="ARBA" id="ARBA00022741"/>
    </source>
</evidence>
<dbReference type="InterPro" id="IPR033454">
    <property type="entry name" value="RecG_wedge"/>
</dbReference>
<evidence type="ECO:0000256" key="9">
    <source>
        <dbReference type="ARBA" id="ARBA00023172"/>
    </source>
</evidence>
<dbReference type="InterPro" id="IPR014001">
    <property type="entry name" value="Helicase_ATP-bd"/>
</dbReference>
<gene>
    <name evidence="18" type="ORF">SAMN05660918_0590</name>
</gene>
<dbReference type="EMBL" id="FNYA01000001">
    <property type="protein sequence ID" value="SEI44094.1"/>
    <property type="molecule type" value="Genomic_DNA"/>
</dbReference>
<reference evidence="19" key="1">
    <citation type="submission" date="2016-10" db="EMBL/GenBank/DDBJ databases">
        <authorList>
            <person name="Varghese N."/>
            <person name="Submissions S."/>
        </authorList>
    </citation>
    <scope>NUCLEOTIDE SEQUENCE [LARGE SCALE GENOMIC DNA]</scope>
    <source>
        <strain evidence="19">DSM 17934</strain>
    </source>
</reference>
<dbReference type="InterPro" id="IPR012340">
    <property type="entry name" value="NA-bd_OB-fold"/>
</dbReference>
<comment type="catalytic activity">
    <reaction evidence="12 15">
        <text>Couples ATP hydrolysis with the unwinding of duplex DNA by translocating in the 3'-5' direction.</text>
        <dbReference type="EC" id="5.6.2.4"/>
    </reaction>
</comment>
<dbReference type="Pfam" id="PF19833">
    <property type="entry name" value="RecG_dom3_C"/>
    <property type="match status" value="1"/>
</dbReference>
<comment type="catalytic activity">
    <reaction evidence="14 15">
        <text>ATP + H2O = ADP + phosphate + H(+)</text>
        <dbReference type="Rhea" id="RHEA:13065"/>
        <dbReference type="ChEBI" id="CHEBI:15377"/>
        <dbReference type="ChEBI" id="CHEBI:15378"/>
        <dbReference type="ChEBI" id="CHEBI:30616"/>
        <dbReference type="ChEBI" id="CHEBI:43474"/>
        <dbReference type="ChEBI" id="CHEBI:456216"/>
        <dbReference type="EC" id="5.6.2.4"/>
    </reaction>
</comment>
<evidence type="ECO:0000313" key="19">
    <source>
        <dbReference type="Proteomes" id="UP000199702"/>
    </source>
</evidence>
<evidence type="ECO:0000259" key="16">
    <source>
        <dbReference type="PROSITE" id="PS51192"/>
    </source>
</evidence>
<dbReference type="GO" id="GO:0006310">
    <property type="term" value="P:DNA recombination"/>
    <property type="evidence" value="ECO:0007669"/>
    <property type="project" value="UniProtKB-UniRule"/>
</dbReference>
<dbReference type="Gene3D" id="3.40.50.300">
    <property type="entry name" value="P-loop containing nucleotide triphosphate hydrolases"/>
    <property type="match status" value="2"/>
</dbReference>
<dbReference type="PROSITE" id="PS51192">
    <property type="entry name" value="HELICASE_ATP_BIND_1"/>
    <property type="match status" value="1"/>
</dbReference>
<evidence type="ECO:0000256" key="10">
    <source>
        <dbReference type="ARBA" id="ARBA00023204"/>
    </source>
</evidence>
<evidence type="ECO:0000256" key="12">
    <source>
        <dbReference type="ARBA" id="ARBA00034617"/>
    </source>
</evidence>
<dbReference type="Pfam" id="PF00271">
    <property type="entry name" value="Helicase_C"/>
    <property type="match status" value="1"/>
</dbReference>
<evidence type="ECO:0000256" key="15">
    <source>
        <dbReference type="RuleBase" id="RU363016"/>
    </source>
</evidence>
<dbReference type="InterPro" id="IPR027417">
    <property type="entry name" value="P-loop_NTPase"/>
</dbReference>
<dbReference type="EC" id="5.6.2.4" evidence="13 15"/>
<dbReference type="SMART" id="SM00490">
    <property type="entry name" value="HELICc"/>
    <property type="match status" value="1"/>
</dbReference>
<comment type="function">
    <text evidence="15">Plays a critical role in recombination and DNA repair. Helps process Holliday junction intermediates to mature products by catalyzing branch migration. Has replication fork regression activity, unwinds stalled or blocked replication forks to make a HJ that can be resolved. Has a DNA unwinding activity characteristic of a DNA helicase with 3'-5' polarity.</text>
</comment>
<dbReference type="GO" id="GO:0005524">
    <property type="term" value="F:ATP binding"/>
    <property type="evidence" value="ECO:0007669"/>
    <property type="project" value="UniProtKB-KW"/>
</dbReference>
<evidence type="ECO:0000256" key="1">
    <source>
        <dbReference type="ARBA" id="ARBA00007504"/>
    </source>
</evidence>
<dbReference type="CDD" id="cd04488">
    <property type="entry name" value="RecG_wedge_OBF"/>
    <property type="match status" value="1"/>
</dbReference>
<proteinExistence type="inferred from homology"/>
<dbReference type="OrthoDB" id="9804325at2"/>
<dbReference type="InterPro" id="IPR047112">
    <property type="entry name" value="RecG/Mfd"/>
</dbReference>
<evidence type="ECO:0000256" key="11">
    <source>
        <dbReference type="ARBA" id="ARBA00023235"/>
    </source>
</evidence>
<comment type="similarity">
    <text evidence="1 15">Belongs to the helicase family. RecG subfamily.</text>
</comment>
<dbReference type="InterPro" id="IPR045562">
    <property type="entry name" value="RecG_dom3_C"/>
</dbReference>
<dbReference type="Proteomes" id="UP000199702">
    <property type="component" value="Unassembled WGS sequence"/>
</dbReference>
<dbReference type="SUPFAM" id="SSF50249">
    <property type="entry name" value="Nucleic acid-binding proteins"/>
    <property type="match status" value="1"/>
</dbReference>
<evidence type="ECO:0000256" key="2">
    <source>
        <dbReference type="ARBA" id="ARBA00017846"/>
    </source>
</evidence>
<dbReference type="GO" id="GO:0006281">
    <property type="term" value="P:DNA repair"/>
    <property type="evidence" value="ECO:0007669"/>
    <property type="project" value="UniProtKB-UniRule"/>
</dbReference>
<keyword evidence="3 15" id="KW-0547">Nucleotide-binding</keyword>